<protein>
    <submittedName>
        <fullName evidence="2">Gamma-glutamylcyclotransferase family protein</fullName>
    </submittedName>
</protein>
<accession>A0ABZ1CCG4</accession>
<keyword evidence="3" id="KW-1185">Reference proteome</keyword>
<organism evidence="2 3">
    <name type="scientific">Actomonas aquatica</name>
    <dbReference type="NCBI Taxonomy" id="2866162"/>
    <lineage>
        <taxon>Bacteria</taxon>
        <taxon>Pseudomonadati</taxon>
        <taxon>Verrucomicrobiota</taxon>
        <taxon>Opitutia</taxon>
        <taxon>Opitutales</taxon>
        <taxon>Opitutaceae</taxon>
        <taxon>Actomonas</taxon>
    </lineage>
</organism>
<reference evidence="2 3" key="1">
    <citation type="submission" date="2023-12" db="EMBL/GenBank/DDBJ databases">
        <title>Description of an unclassified Opitutus bacterium of Verrucomicrobiota.</title>
        <authorList>
            <person name="Zhang D.-F."/>
        </authorList>
    </citation>
    <scope>NUCLEOTIDE SEQUENCE [LARGE SCALE GENOMIC DNA]</scope>
    <source>
        <strain evidence="2 3">WL0086</strain>
    </source>
</reference>
<evidence type="ECO:0000313" key="2">
    <source>
        <dbReference type="EMBL" id="WRQ89254.1"/>
    </source>
</evidence>
<evidence type="ECO:0000313" key="3">
    <source>
        <dbReference type="Proteomes" id="UP000738431"/>
    </source>
</evidence>
<dbReference type="InterPro" id="IPR013024">
    <property type="entry name" value="GGCT-like"/>
</dbReference>
<dbReference type="InterPro" id="IPR036568">
    <property type="entry name" value="GGCT-like_sf"/>
</dbReference>
<dbReference type="Gene3D" id="3.10.490.10">
    <property type="entry name" value="Gamma-glutamyl cyclotransferase-like"/>
    <property type="match status" value="1"/>
</dbReference>
<dbReference type="InterPro" id="IPR009288">
    <property type="entry name" value="AIG2-like_dom"/>
</dbReference>
<dbReference type="EMBL" id="CP139781">
    <property type="protein sequence ID" value="WRQ89254.1"/>
    <property type="molecule type" value="Genomic_DNA"/>
</dbReference>
<proteinExistence type="predicted"/>
<sequence length="147" mass="15968">MSKKTSSILLFAYDAHMDERTMTAVDEACEQMGLARADGQRLTFTAGGHPNLKPEDGSVAWGVLWVVPATAMVKLDAWAKERGLSRNVMMIICPAGPRIPATTYFAPTAPEGAPLVPELEAVIHGARLAKLDARYVAELEAFRKVSR</sequence>
<dbReference type="RefSeq" id="WP_221030054.1">
    <property type="nucleotide sequence ID" value="NZ_CP139781.1"/>
</dbReference>
<dbReference type="Pfam" id="PF06094">
    <property type="entry name" value="GGACT"/>
    <property type="match status" value="1"/>
</dbReference>
<dbReference type="CDD" id="cd06661">
    <property type="entry name" value="GGCT_like"/>
    <property type="match status" value="1"/>
</dbReference>
<gene>
    <name evidence="2" type="ORF">K1X11_007530</name>
</gene>
<name>A0ABZ1CCG4_9BACT</name>
<feature type="domain" description="Gamma-glutamylcyclotransferase AIG2-like" evidence="1">
    <location>
        <begin position="10"/>
        <end position="114"/>
    </location>
</feature>
<dbReference type="SUPFAM" id="SSF110857">
    <property type="entry name" value="Gamma-glutamyl cyclotransferase-like"/>
    <property type="match status" value="1"/>
</dbReference>
<dbReference type="Proteomes" id="UP000738431">
    <property type="component" value="Chromosome"/>
</dbReference>
<evidence type="ECO:0000259" key="1">
    <source>
        <dbReference type="Pfam" id="PF06094"/>
    </source>
</evidence>